<comment type="caution">
    <text evidence="1">The sequence shown here is derived from an EMBL/GenBank/DDBJ whole genome shotgun (WGS) entry which is preliminary data.</text>
</comment>
<dbReference type="EMBL" id="CBTK010000258">
    <property type="protein sequence ID" value="CDH46361.1"/>
    <property type="molecule type" value="Genomic_DNA"/>
</dbReference>
<gene>
    <name evidence="1" type="ORF">BN874_430013</name>
</gene>
<dbReference type="AlphaFoldDB" id="A0A7U7GDE9"/>
<name>A0A7U7GDE9_9GAMM</name>
<organism evidence="1 2">
    <name type="scientific">Candidatus Contendobacter odensis Run_B_J11</name>
    <dbReference type="NCBI Taxonomy" id="1400861"/>
    <lineage>
        <taxon>Bacteria</taxon>
        <taxon>Pseudomonadati</taxon>
        <taxon>Pseudomonadota</taxon>
        <taxon>Gammaproteobacteria</taxon>
        <taxon>Candidatus Competibacteraceae</taxon>
        <taxon>Candidatus Contendibacter</taxon>
    </lineage>
</organism>
<keyword evidence="2" id="KW-1185">Reference proteome</keyword>
<sequence length="63" mass="7022">MIPHTTPPQFADQRGQIVQTLRQAIQQGPEAVWPGERRLIWHDGAAHQADLTTWINRLAGVAA</sequence>
<evidence type="ECO:0000313" key="1">
    <source>
        <dbReference type="EMBL" id="CDH46361.1"/>
    </source>
</evidence>
<protein>
    <submittedName>
        <fullName evidence="1">Uncharacterized protein</fullName>
    </submittedName>
</protein>
<proteinExistence type="predicted"/>
<dbReference type="Proteomes" id="UP000019184">
    <property type="component" value="Unassembled WGS sequence"/>
</dbReference>
<accession>A0A7U7GDE9</accession>
<reference evidence="1 2" key="1">
    <citation type="journal article" date="2014" name="ISME J.">
        <title>Candidatus Competibacter-lineage genomes retrieved from metagenomes reveal functional metabolic diversity.</title>
        <authorList>
            <person name="McIlroy S.J."/>
            <person name="Albertsen M."/>
            <person name="Andresen E.K."/>
            <person name="Saunders A.M."/>
            <person name="Kristiansen R."/>
            <person name="Stokholm-Bjerregaard M."/>
            <person name="Nielsen K.L."/>
            <person name="Nielsen P.H."/>
        </authorList>
    </citation>
    <scope>NUCLEOTIDE SEQUENCE [LARGE SCALE GENOMIC DNA]</scope>
    <source>
        <strain evidence="1 2">Run_B_J11</strain>
    </source>
</reference>
<evidence type="ECO:0000313" key="2">
    <source>
        <dbReference type="Proteomes" id="UP000019184"/>
    </source>
</evidence>